<dbReference type="EMBL" id="VITW01000002">
    <property type="protein sequence ID" value="TWB80821.1"/>
    <property type="molecule type" value="Genomic_DNA"/>
</dbReference>
<proteinExistence type="predicted"/>
<keyword evidence="2" id="KW-1185">Reference proteome</keyword>
<dbReference type="Proteomes" id="UP000315914">
    <property type="component" value="Unassembled WGS sequence"/>
</dbReference>
<protein>
    <recommendedName>
        <fullName evidence="3">Phage integrase family protein</fullName>
    </recommendedName>
</protein>
<comment type="caution">
    <text evidence="1">The sequence shown here is derived from an EMBL/GenBank/DDBJ whole genome shotgun (WGS) entry which is preliminary data.</text>
</comment>
<evidence type="ECO:0000313" key="2">
    <source>
        <dbReference type="Proteomes" id="UP000315914"/>
    </source>
</evidence>
<gene>
    <name evidence="1" type="ORF">FBZ95_10238</name>
</gene>
<organism evidence="1 2">
    <name type="scientific">Bradyrhizobium sacchari</name>
    <dbReference type="NCBI Taxonomy" id="1399419"/>
    <lineage>
        <taxon>Bacteria</taxon>
        <taxon>Pseudomonadati</taxon>
        <taxon>Pseudomonadota</taxon>
        <taxon>Alphaproteobacteria</taxon>
        <taxon>Hyphomicrobiales</taxon>
        <taxon>Nitrobacteraceae</taxon>
        <taxon>Bradyrhizobium</taxon>
    </lineage>
</organism>
<sequence>MLHLAFAAGMRVSELVGLWHICVPWSGRTLIKALWHDGVGLSLYAKRLDRGRYLASDVGLRGSDQGQDHK</sequence>
<evidence type="ECO:0000313" key="1">
    <source>
        <dbReference type="EMBL" id="TWB80821.1"/>
    </source>
</evidence>
<name>A0A560IZQ3_9BRAD</name>
<evidence type="ECO:0008006" key="3">
    <source>
        <dbReference type="Google" id="ProtNLM"/>
    </source>
</evidence>
<dbReference type="AlphaFoldDB" id="A0A560IZQ3"/>
<accession>A0A560IZQ3</accession>
<reference evidence="1 2" key="1">
    <citation type="submission" date="2019-06" db="EMBL/GenBank/DDBJ databases">
        <title>Genomic Encyclopedia of Type Strains, Phase IV (KMG-V): Genome sequencing to study the core and pangenomes of soil and plant-associated prokaryotes.</title>
        <authorList>
            <person name="Whitman W."/>
        </authorList>
    </citation>
    <scope>NUCLEOTIDE SEQUENCE [LARGE SCALE GENOMIC DNA]</scope>
    <source>
        <strain evidence="1 2">BR 10556</strain>
    </source>
</reference>